<evidence type="ECO:0000259" key="1">
    <source>
        <dbReference type="Pfam" id="PF01590"/>
    </source>
</evidence>
<gene>
    <name evidence="2" type="ORF">AVDCRST_MAG63-4788</name>
</gene>
<evidence type="ECO:0000313" key="2">
    <source>
        <dbReference type="EMBL" id="CAA9295868.1"/>
    </source>
</evidence>
<feature type="domain" description="GAF" evidence="1">
    <location>
        <begin position="32"/>
        <end position="151"/>
    </location>
</feature>
<dbReference type="AlphaFoldDB" id="A0A6J4K5P5"/>
<dbReference type="InterPro" id="IPR029016">
    <property type="entry name" value="GAF-like_dom_sf"/>
</dbReference>
<dbReference type="InterPro" id="IPR003018">
    <property type="entry name" value="GAF"/>
</dbReference>
<organism evidence="2">
    <name type="scientific">uncultured Armatimonadetes bacterium</name>
    <dbReference type="NCBI Taxonomy" id="157466"/>
    <lineage>
        <taxon>Bacteria</taxon>
        <taxon>Bacillati</taxon>
        <taxon>Armatimonadota</taxon>
        <taxon>environmental samples</taxon>
    </lineage>
</organism>
<proteinExistence type="predicted"/>
<dbReference type="Gene3D" id="3.30.450.40">
    <property type="match status" value="1"/>
</dbReference>
<sequence>MVSPDTGSALLARIEDVIAATPGRDAAVLAALRLVAERLPHYRWVGVYLLDVGMLNLGPYVGEPTEHTLIPVGQGVCGTAVALKQNQVVSDVRTLDNYLACSALTRSEIVVLIRDPATGTILGQIDADGHEVGAFDASDEAFLEQVAARFAPLYTHGR</sequence>
<name>A0A6J4K5P5_9BACT</name>
<dbReference type="Pfam" id="PF01590">
    <property type="entry name" value="GAF"/>
    <property type="match status" value="1"/>
</dbReference>
<reference evidence="2" key="1">
    <citation type="submission" date="2020-02" db="EMBL/GenBank/DDBJ databases">
        <authorList>
            <person name="Meier V. D."/>
        </authorList>
    </citation>
    <scope>NUCLEOTIDE SEQUENCE</scope>
    <source>
        <strain evidence="2">AVDCRST_MAG63</strain>
    </source>
</reference>
<dbReference type="EMBL" id="CADCTO010000669">
    <property type="protein sequence ID" value="CAA9295868.1"/>
    <property type="molecule type" value="Genomic_DNA"/>
</dbReference>
<accession>A0A6J4K5P5</accession>
<protein>
    <recommendedName>
        <fullName evidence="1">GAF domain-containing protein</fullName>
    </recommendedName>
</protein>
<dbReference type="SUPFAM" id="SSF55781">
    <property type="entry name" value="GAF domain-like"/>
    <property type="match status" value="1"/>
</dbReference>